<dbReference type="OrthoDB" id="5386330at2759"/>
<reference evidence="3" key="1">
    <citation type="journal article" date="2020" name="Stud. Mycol.">
        <title>101 Dothideomycetes genomes: a test case for predicting lifestyles and emergence of pathogens.</title>
        <authorList>
            <person name="Haridas S."/>
            <person name="Albert R."/>
            <person name="Binder M."/>
            <person name="Bloem J."/>
            <person name="Labutti K."/>
            <person name="Salamov A."/>
            <person name="Andreopoulos B."/>
            <person name="Baker S."/>
            <person name="Barry K."/>
            <person name="Bills G."/>
            <person name="Bluhm B."/>
            <person name="Cannon C."/>
            <person name="Castanera R."/>
            <person name="Culley D."/>
            <person name="Daum C."/>
            <person name="Ezra D."/>
            <person name="Gonzalez J."/>
            <person name="Henrissat B."/>
            <person name="Kuo A."/>
            <person name="Liang C."/>
            <person name="Lipzen A."/>
            <person name="Lutzoni F."/>
            <person name="Magnuson J."/>
            <person name="Mondo S."/>
            <person name="Nolan M."/>
            <person name="Ohm R."/>
            <person name="Pangilinan J."/>
            <person name="Park H.-J."/>
            <person name="Ramirez L."/>
            <person name="Alfaro M."/>
            <person name="Sun H."/>
            <person name="Tritt A."/>
            <person name="Yoshinaga Y."/>
            <person name="Zwiers L.-H."/>
            <person name="Turgeon B."/>
            <person name="Goodwin S."/>
            <person name="Spatafora J."/>
            <person name="Crous P."/>
            <person name="Grigoriev I."/>
        </authorList>
    </citation>
    <scope>NUCLEOTIDE SEQUENCE</scope>
    <source>
        <strain evidence="3">CBS 207.26</strain>
    </source>
</reference>
<protein>
    <recommendedName>
        <fullName evidence="2">Zn(2)-C6 fungal-type domain-containing protein</fullName>
    </recommendedName>
</protein>
<dbReference type="Proteomes" id="UP000800200">
    <property type="component" value="Unassembled WGS sequence"/>
</dbReference>
<dbReference type="Pfam" id="PF11951">
    <property type="entry name" value="Fungal_trans_2"/>
    <property type="match status" value="1"/>
</dbReference>
<name>A0A6A6DH12_9PEZI</name>
<evidence type="ECO:0000313" key="4">
    <source>
        <dbReference type="Proteomes" id="UP000800200"/>
    </source>
</evidence>
<dbReference type="PROSITE" id="PS50048">
    <property type="entry name" value="ZN2_CY6_FUNGAL_2"/>
    <property type="match status" value="1"/>
</dbReference>
<dbReference type="InterPro" id="IPR001138">
    <property type="entry name" value="Zn2Cys6_DnaBD"/>
</dbReference>
<dbReference type="PROSITE" id="PS00463">
    <property type="entry name" value="ZN2_CY6_FUNGAL_1"/>
    <property type="match status" value="1"/>
</dbReference>
<dbReference type="InterPro" id="IPR052400">
    <property type="entry name" value="Zn2-C6_fungal_TF"/>
</dbReference>
<sequence>MFPQRATGKRRSHRKSRKGCLECKRRRIKCNEEDPCGNCVRRGMSCVYSLSLPTSTPTAPASSSISVLGAAQSTSPQSTSGAKSYSHCGTPQPWAAPSPFPSLSNNAQHDSFAMDDLVLLHHWSVATSLTIVNTPAVDHIWQIVFVRVGFQHPYVMHGILSLAALHLAYLDPLKRRSLIAMAADHHNKALPGFQTDIRHINQSC</sequence>
<dbReference type="SUPFAM" id="SSF57701">
    <property type="entry name" value="Zn2/Cys6 DNA-binding domain"/>
    <property type="match status" value="1"/>
</dbReference>
<dbReference type="GO" id="GO:0000981">
    <property type="term" value="F:DNA-binding transcription factor activity, RNA polymerase II-specific"/>
    <property type="evidence" value="ECO:0007669"/>
    <property type="project" value="InterPro"/>
</dbReference>
<dbReference type="AlphaFoldDB" id="A0A6A6DH12"/>
<dbReference type="InterPro" id="IPR036864">
    <property type="entry name" value="Zn2-C6_fun-type_DNA-bd_sf"/>
</dbReference>
<evidence type="ECO:0000256" key="1">
    <source>
        <dbReference type="ARBA" id="ARBA00023242"/>
    </source>
</evidence>
<dbReference type="CDD" id="cd00067">
    <property type="entry name" value="GAL4"/>
    <property type="match status" value="1"/>
</dbReference>
<accession>A0A6A6DH12</accession>
<keyword evidence="1" id="KW-0539">Nucleus</keyword>
<dbReference type="Pfam" id="PF00172">
    <property type="entry name" value="Zn_clus"/>
    <property type="match status" value="1"/>
</dbReference>
<dbReference type="Gene3D" id="4.10.240.10">
    <property type="entry name" value="Zn(2)-C6 fungal-type DNA-binding domain"/>
    <property type="match status" value="1"/>
</dbReference>
<evidence type="ECO:0000313" key="3">
    <source>
        <dbReference type="EMBL" id="KAF2178757.1"/>
    </source>
</evidence>
<dbReference type="PANTHER" id="PTHR47657:SF7">
    <property type="entry name" value="STEROL REGULATORY ELEMENT-BINDING PROTEIN ECM22"/>
    <property type="match status" value="1"/>
</dbReference>
<gene>
    <name evidence="3" type="ORF">K469DRAFT_695278</name>
</gene>
<dbReference type="GO" id="GO:0008270">
    <property type="term" value="F:zinc ion binding"/>
    <property type="evidence" value="ECO:0007669"/>
    <property type="project" value="InterPro"/>
</dbReference>
<dbReference type="PANTHER" id="PTHR47657">
    <property type="entry name" value="STEROL REGULATORY ELEMENT-BINDING PROTEIN ECM22"/>
    <property type="match status" value="1"/>
</dbReference>
<dbReference type="SMART" id="SM00066">
    <property type="entry name" value="GAL4"/>
    <property type="match status" value="1"/>
</dbReference>
<organism evidence="3 4">
    <name type="scientific">Zopfia rhizophila CBS 207.26</name>
    <dbReference type="NCBI Taxonomy" id="1314779"/>
    <lineage>
        <taxon>Eukaryota</taxon>
        <taxon>Fungi</taxon>
        <taxon>Dikarya</taxon>
        <taxon>Ascomycota</taxon>
        <taxon>Pezizomycotina</taxon>
        <taxon>Dothideomycetes</taxon>
        <taxon>Dothideomycetes incertae sedis</taxon>
        <taxon>Zopfiaceae</taxon>
        <taxon>Zopfia</taxon>
    </lineage>
</organism>
<evidence type="ECO:0000259" key="2">
    <source>
        <dbReference type="PROSITE" id="PS50048"/>
    </source>
</evidence>
<dbReference type="InterPro" id="IPR021858">
    <property type="entry name" value="Fun_TF"/>
</dbReference>
<keyword evidence="4" id="KW-1185">Reference proteome</keyword>
<feature type="domain" description="Zn(2)-C6 fungal-type" evidence="2">
    <location>
        <begin position="19"/>
        <end position="48"/>
    </location>
</feature>
<dbReference type="EMBL" id="ML994673">
    <property type="protein sequence ID" value="KAF2178757.1"/>
    <property type="molecule type" value="Genomic_DNA"/>
</dbReference>
<proteinExistence type="predicted"/>